<reference evidence="1" key="1">
    <citation type="submission" date="2023-01" db="EMBL/GenBank/DDBJ databases">
        <title>Colletotrichum chrysophilum M932 genome sequence.</title>
        <authorList>
            <person name="Baroncelli R."/>
        </authorList>
    </citation>
    <scope>NUCLEOTIDE SEQUENCE</scope>
    <source>
        <strain evidence="1">M932</strain>
    </source>
</reference>
<proteinExistence type="predicted"/>
<comment type="caution">
    <text evidence="1">The sequence shown here is derived from an EMBL/GenBank/DDBJ whole genome shotgun (WGS) entry which is preliminary data.</text>
</comment>
<name>A0AAD9AU54_9PEZI</name>
<accession>A0AAD9AU54</accession>
<protein>
    <recommendedName>
        <fullName evidence="3">BTB domain-containing protein</fullName>
    </recommendedName>
</protein>
<evidence type="ECO:0008006" key="3">
    <source>
        <dbReference type="Google" id="ProtNLM"/>
    </source>
</evidence>
<evidence type="ECO:0000313" key="2">
    <source>
        <dbReference type="Proteomes" id="UP001243330"/>
    </source>
</evidence>
<organism evidence="1 2">
    <name type="scientific">Colletotrichum chrysophilum</name>
    <dbReference type="NCBI Taxonomy" id="1836956"/>
    <lineage>
        <taxon>Eukaryota</taxon>
        <taxon>Fungi</taxon>
        <taxon>Dikarya</taxon>
        <taxon>Ascomycota</taxon>
        <taxon>Pezizomycotina</taxon>
        <taxon>Sordariomycetes</taxon>
        <taxon>Hypocreomycetidae</taxon>
        <taxon>Glomerellales</taxon>
        <taxon>Glomerellaceae</taxon>
        <taxon>Colletotrichum</taxon>
        <taxon>Colletotrichum gloeosporioides species complex</taxon>
    </lineage>
</organism>
<keyword evidence="2" id="KW-1185">Reference proteome</keyword>
<sequence>MHCEEVHQLDPDGDVELILRNPNAPFAVWDESEDAVVQHLNACDQKLPVIAKYSSYYLDWFDDAKQVSIFPPELLNIDNPFDMDGFGKPPPCRFLLSSRHLMLASSIFNKKLSGPWKESLKDPVERVRHIETTEWDVDALLILFQIIHGKHSHVPRFVDLEMLAKIATLVDYYDCHEAVQLYGDMWIDGIKNDLPTQCNRELVLWILVSWVFSKENIFNQVTRTAILESKGPVPTLELPIPQLLIDTIETQRIQLIRPVAAQLQNLLDSLRNGTVGCNYECSAILLGHLTKQMYFHDLLELLSDHTCIGYGISDTRTALRTFRSPRWPKYNISGATCASHPCRLVDEILTGACSSFDKKHEGLRLDDVQP</sequence>
<evidence type="ECO:0000313" key="1">
    <source>
        <dbReference type="EMBL" id="KAK1854083.1"/>
    </source>
</evidence>
<dbReference type="EMBL" id="JAQOWY010000043">
    <property type="protein sequence ID" value="KAK1854083.1"/>
    <property type="molecule type" value="Genomic_DNA"/>
</dbReference>
<dbReference type="Proteomes" id="UP001243330">
    <property type="component" value="Unassembled WGS sequence"/>
</dbReference>
<dbReference type="AlphaFoldDB" id="A0AAD9AU54"/>
<gene>
    <name evidence="1" type="ORF">CCHR01_03276</name>
</gene>